<dbReference type="InterPro" id="IPR051487">
    <property type="entry name" value="Ser/Thr_Proteases_Immune/Dev"/>
</dbReference>
<evidence type="ECO:0000256" key="2">
    <source>
        <dbReference type="ARBA" id="ARBA00023157"/>
    </source>
</evidence>
<dbReference type="InterPro" id="IPR009003">
    <property type="entry name" value="Peptidase_S1_PA"/>
</dbReference>
<dbReference type="PANTHER" id="PTHR24256">
    <property type="entry name" value="TRYPTASE-RELATED"/>
    <property type="match status" value="1"/>
</dbReference>
<keyword evidence="1 5" id="KW-0732">Signal</keyword>
<dbReference type="InterPro" id="IPR043504">
    <property type="entry name" value="Peptidase_S1_PA_chymotrypsin"/>
</dbReference>
<feature type="domain" description="Peptidase S1" evidence="6">
    <location>
        <begin position="32"/>
        <end position="285"/>
    </location>
</feature>
<dbReference type="Pfam" id="PF00089">
    <property type="entry name" value="Trypsin"/>
    <property type="match status" value="1"/>
</dbReference>
<reference evidence="7" key="1">
    <citation type="submission" date="2019-08" db="EMBL/GenBank/DDBJ databases">
        <title>The genome of the North American firefly Photinus pyralis.</title>
        <authorList>
            <consortium name="Photinus pyralis genome working group"/>
            <person name="Fallon T.R."/>
            <person name="Sander Lower S.E."/>
            <person name="Weng J.-K."/>
        </authorList>
    </citation>
    <scope>NUCLEOTIDE SEQUENCE</scope>
    <source>
        <strain evidence="7">TRF0915ILg1</strain>
        <tissue evidence="7">Whole body</tissue>
    </source>
</reference>
<name>A0A8K0GB25_IGNLU</name>
<gene>
    <name evidence="7" type="ORF">ILUMI_10855</name>
</gene>
<evidence type="ECO:0000256" key="5">
    <source>
        <dbReference type="SAM" id="SignalP"/>
    </source>
</evidence>
<feature type="chain" id="PRO_5035476009" description="Peptidase S1 domain-containing protein" evidence="5">
    <location>
        <begin position="20"/>
        <end position="286"/>
    </location>
</feature>
<comment type="caution">
    <text evidence="7">The sequence shown here is derived from an EMBL/GenBank/DDBJ whole genome shotgun (WGS) entry which is preliminary data.</text>
</comment>
<keyword evidence="3" id="KW-0325">Glycoprotein</keyword>
<accession>A0A8K0GB25</accession>
<dbReference type="AlphaFoldDB" id="A0A8K0GB25"/>
<dbReference type="GO" id="GO:0004252">
    <property type="term" value="F:serine-type endopeptidase activity"/>
    <property type="evidence" value="ECO:0007669"/>
    <property type="project" value="InterPro"/>
</dbReference>
<dbReference type="PROSITE" id="PS50240">
    <property type="entry name" value="TRYPSIN_DOM"/>
    <property type="match status" value="1"/>
</dbReference>
<dbReference type="SUPFAM" id="SSF50494">
    <property type="entry name" value="Trypsin-like serine proteases"/>
    <property type="match status" value="1"/>
</dbReference>
<dbReference type="InterPro" id="IPR001314">
    <property type="entry name" value="Peptidase_S1A"/>
</dbReference>
<protein>
    <recommendedName>
        <fullName evidence="6">Peptidase S1 domain-containing protein</fullName>
    </recommendedName>
</protein>
<evidence type="ECO:0000313" key="8">
    <source>
        <dbReference type="Proteomes" id="UP000801492"/>
    </source>
</evidence>
<evidence type="ECO:0000256" key="1">
    <source>
        <dbReference type="ARBA" id="ARBA00022729"/>
    </source>
</evidence>
<organism evidence="7 8">
    <name type="scientific">Ignelater luminosus</name>
    <name type="common">Cucubano</name>
    <name type="synonym">Pyrophorus luminosus</name>
    <dbReference type="NCBI Taxonomy" id="2038154"/>
    <lineage>
        <taxon>Eukaryota</taxon>
        <taxon>Metazoa</taxon>
        <taxon>Ecdysozoa</taxon>
        <taxon>Arthropoda</taxon>
        <taxon>Hexapoda</taxon>
        <taxon>Insecta</taxon>
        <taxon>Pterygota</taxon>
        <taxon>Neoptera</taxon>
        <taxon>Endopterygota</taxon>
        <taxon>Coleoptera</taxon>
        <taxon>Polyphaga</taxon>
        <taxon>Elateriformia</taxon>
        <taxon>Elateroidea</taxon>
        <taxon>Elateridae</taxon>
        <taxon>Agrypninae</taxon>
        <taxon>Pyrophorini</taxon>
        <taxon>Ignelater</taxon>
    </lineage>
</organism>
<keyword evidence="8" id="KW-1185">Reference proteome</keyword>
<feature type="signal peptide" evidence="5">
    <location>
        <begin position="1"/>
        <end position="19"/>
    </location>
</feature>
<evidence type="ECO:0000256" key="3">
    <source>
        <dbReference type="ARBA" id="ARBA00023180"/>
    </source>
</evidence>
<proteinExistence type="inferred from homology"/>
<evidence type="ECO:0000313" key="7">
    <source>
        <dbReference type="EMBL" id="KAF2895317.1"/>
    </source>
</evidence>
<dbReference type="EMBL" id="VTPC01006044">
    <property type="protein sequence ID" value="KAF2895317.1"/>
    <property type="molecule type" value="Genomic_DNA"/>
</dbReference>
<dbReference type="InterPro" id="IPR001254">
    <property type="entry name" value="Trypsin_dom"/>
</dbReference>
<dbReference type="FunFam" id="2.40.10.10:FF:000028">
    <property type="entry name" value="Serine protease easter"/>
    <property type="match status" value="1"/>
</dbReference>
<dbReference type="PRINTS" id="PR00722">
    <property type="entry name" value="CHYMOTRYPSIN"/>
</dbReference>
<dbReference type="SMART" id="SM00020">
    <property type="entry name" value="Tryp_SPc"/>
    <property type="match status" value="1"/>
</dbReference>
<keyword evidence="2" id="KW-1015">Disulfide bond</keyword>
<evidence type="ECO:0000259" key="6">
    <source>
        <dbReference type="PROSITE" id="PS50240"/>
    </source>
</evidence>
<sequence length="286" mass="31136">MKGSAVLAFLFFIQHNSFATPTTSDLLPNTEVCGSIKSTTTQDGIAAEGEFPWIARLQYETPSGKKFSCGGALINNRYVLTSAHCMAAKNLPKTYVLSAVRLGDYDIGKDKCESCVDVGIEEKIVHQEYNPENKSQYNDIALLRLNKEVTFTDSVKPLCLPTSEMLSITYDKTNAILAGWERNPTTAESKIMHKVTLPVTTNSECSTIYKSPGIIIESSQLCAGGEDNTANCLELGGMSLISAKDSNYFSIGIISFGVSSCGLAGWPSVYTRITEHMPWIVSKLKA</sequence>
<dbReference type="OrthoDB" id="547031at2759"/>
<dbReference type="Gene3D" id="2.40.10.10">
    <property type="entry name" value="Trypsin-like serine proteases"/>
    <property type="match status" value="2"/>
</dbReference>
<comment type="similarity">
    <text evidence="4">Belongs to the peptidase S1 family. CLIP subfamily.</text>
</comment>
<evidence type="ECO:0000256" key="4">
    <source>
        <dbReference type="ARBA" id="ARBA00024195"/>
    </source>
</evidence>
<dbReference type="Proteomes" id="UP000801492">
    <property type="component" value="Unassembled WGS sequence"/>
</dbReference>
<dbReference type="CDD" id="cd00190">
    <property type="entry name" value="Tryp_SPc"/>
    <property type="match status" value="1"/>
</dbReference>
<dbReference type="GO" id="GO:0006508">
    <property type="term" value="P:proteolysis"/>
    <property type="evidence" value="ECO:0007669"/>
    <property type="project" value="InterPro"/>
</dbReference>